<comment type="similarity">
    <text evidence="1 5 6">Belongs to the bacterial ribosomal protein bL35 family.</text>
</comment>
<dbReference type="PANTHER" id="PTHR33343">
    <property type="entry name" value="54S RIBOSOMAL PROTEIN BL35M"/>
    <property type="match status" value="1"/>
</dbReference>
<dbReference type="RefSeq" id="WP_095043150.1">
    <property type="nucleotide sequence ID" value="NZ_LN890655.1"/>
</dbReference>
<keyword evidence="9" id="KW-1185">Reference proteome</keyword>
<evidence type="ECO:0000256" key="2">
    <source>
        <dbReference type="ARBA" id="ARBA00022980"/>
    </source>
</evidence>
<dbReference type="GO" id="GO:0006412">
    <property type="term" value="P:translation"/>
    <property type="evidence" value="ECO:0007669"/>
    <property type="project" value="UniProtKB-UniRule"/>
</dbReference>
<dbReference type="KEGG" id="pbf:CFX0092_A1821"/>
<evidence type="ECO:0000256" key="3">
    <source>
        <dbReference type="ARBA" id="ARBA00023274"/>
    </source>
</evidence>
<sequence>MPKATKKYKLKTHKAASKRFRMTGSGKIVRTKGGKSHLRRRKSKRTKQQFSEMIVVTAPGDRRRIKRLAPYLKKYKANPPG</sequence>
<proteinExistence type="inferred from homology"/>
<dbReference type="Proteomes" id="UP000215027">
    <property type="component" value="Chromosome I"/>
</dbReference>
<evidence type="ECO:0000256" key="5">
    <source>
        <dbReference type="HAMAP-Rule" id="MF_00514"/>
    </source>
</evidence>
<keyword evidence="2 5" id="KW-0689">Ribosomal protein</keyword>
<name>A0A160T336_9CHLR</name>
<dbReference type="GO" id="GO:0015934">
    <property type="term" value="C:large ribosomal subunit"/>
    <property type="evidence" value="ECO:0007669"/>
    <property type="project" value="TreeGrafter"/>
</dbReference>
<dbReference type="AlphaFoldDB" id="A0A160T336"/>
<evidence type="ECO:0000256" key="6">
    <source>
        <dbReference type="RuleBase" id="RU000568"/>
    </source>
</evidence>
<gene>
    <name evidence="5 8" type="primary">rpmI</name>
    <name evidence="8" type="ORF">CFX0092_A1821</name>
</gene>
<evidence type="ECO:0000256" key="1">
    <source>
        <dbReference type="ARBA" id="ARBA00006598"/>
    </source>
</evidence>
<dbReference type="InterPro" id="IPR021137">
    <property type="entry name" value="Ribosomal_bL35-like"/>
</dbReference>
<feature type="compositionally biased region" description="Basic residues" evidence="7">
    <location>
        <begin position="29"/>
        <end position="47"/>
    </location>
</feature>
<reference evidence="8" key="1">
    <citation type="submission" date="2016-01" db="EMBL/GenBank/DDBJ databases">
        <authorList>
            <person name="Mcilroy J.S."/>
            <person name="Karst M S."/>
            <person name="Albertsen M."/>
        </authorList>
    </citation>
    <scope>NUCLEOTIDE SEQUENCE</scope>
    <source>
        <strain evidence="8">Cfx-K</strain>
    </source>
</reference>
<dbReference type="HAMAP" id="MF_00514">
    <property type="entry name" value="Ribosomal_bL35"/>
    <property type="match status" value="1"/>
</dbReference>
<dbReference type="PRINTS" id="PR00064">
    <property type="entry name" value="RIBOSOMALL35"/>
</dbReference>
<dbReference type="Gene3D" id="4.10.410.60">
    <property type="match status" value="1"/>
</dbReference>
<dbReference type="OrthoDB" id="164210at2"/>
<dbReference type="FunFam" id="4.10.410.60:FF:000001">
    <property type="entry name" value="50S ribosomal protein L35"/>
    <property type="match status" value="1"/>
</dbReference>
<dbReference type="SUPFAM" id="SSF143034">
    <property type="entry name" value="L35p-like"/>
    <property type="match status" value="1"/>
</dbReference>
<dbReference type="InterPro" id="IPR018265">
    <property type="entry name" value="Ribosomal_bL35_CS"/>
</dbReference>
<evidence type="ECO:0000256" key="4">
    <source>
        <dbReference type="ARBA" id="ARBA00071664"/>
    </source>
</evidence>
<protein>
    <recommendedName>
        <fullName evidence="4 5">Large ribosomal subunit protein bL35</fullName>
    </recommendedName>
</protein>
<dbReference type="InterPro" id="IPR001706">
    <property type="entry name" value="Ribosomal_bL35"/>
</dbReference>
<accession>A0A160T336</accession>
<dbReference type="InterPro" id="IPR037229">
    <property type="entry name" value="Ribosomal_bL35_sf"/>
</dbReference>
<organism evidence="8 9">
    <name type="scientific">Candidatus Promineifilum breve</name>
    <dbReference type="NCBI Taxonomy" id="1806508"/>
    <lineage>
        <taxon>Bacteria</taxon>
        <taxon>Bacillati</taxon>
        <taxon>Chloroflexota</taxon>
        <taxon>Ardenticatenia</taxon>
        <taxon>Candidatus Promineifilales</taxon>
        <taxon>Candidatus Promineifilaceae</taxon>
        <taxon>Candidatus Promineifilum</taxon>
    </lineage>
</organism>
<dbReference type="NCBIfam" id="TIGR00001">
    <property type="entry name" value="rpmI_bact"/>
    <property type="match status" value="1"/>
</dbReference>
<dbReference type="Pfam" id="PF01632">
    <property type="entry name" value="Ribosomal_L35p"/>
    <property type="match status" value="1"/>
</dbReference>
<evidence type="ECO:0000256" key="7">
    <source>
        <dbReference type="SAM" id="MobiDB-lite"/>
    </source>
</evidence>
<keyword evidence="3 5" id="KW-0687">Ribonucleoprotein</keyword>
<evidence type="ECO:0000313" key="9">
    <source>
        <dbReference type="Proteomes" id="UP000215027"/>
    </source>
</evidence>
<dbReference type="PANTHER" id="PTHR33343:SF1">
    <property type="entry name" value="LARGE RIBOSOMAL SUBUNIT PROTEIN BL35M"/>
    <property type="match status" value="1"/>
</dbReference>
<dbReference type="GO" id="GO:0003735">
    <property type="term" value="F:structural constituent of ribosome"/>
    <property type="evidence" value="ECO:0007669"/>
    <property type="project" value="InterPro"/>
</dbReference>
<dbReference type="EMBL" id="LN890655">
    <property type="protein sequence ID" value="CUS03699.2"/>
    <property type="molecule type" value="Genomic_DNA"/>
</dbReference>
<dbReference type="PROSITE" id="PS00936">
    <property type="entry name" value="RIBOSOMAL_L35"/>
    <property type="match status" value="1"/>
</dbReference>
<evidence type="ECO:0000313" key="8">
    <source>
        <dbReference type="EMBL" id="CUS03699.2"/>
    </source>
</evidence>
<feature type="region of interest" description="Disordered" evidence="7">
    <location>
        <begin position="28"/>
        <end position="49"/>
    </location>
</feature>